<keyword evidence="3" id="KW-0812">Transmembrane</keyword>
<name>A0A542ZW28_RARFA</name>
<dbReference type="EMBL" id="VFOS01000001">
    <property type="protein sequence ID" value="TQL64568.1"/>
    <property type="molecule type" value="Genomic_DNA"/>
</dbReference>
<dbReference type="AlphaFoldDB" id="A0A542ZW28"/>
<feature type="region of interest" description="Disordered" evidence="2">
    <location>
        <begin position="333"/>
        <end position="387"/>
    </location>
</feature>
<reference evidence="4 5" key="1">
    <citation type="submission" date="2019-06" db="EMBL/GenBank/DDBJ databases">
        <title>Sequencing the genomes of 1000 actinobacteria strains.</title>
        <authorList>
            <person name="Klenk H.-P."/>
        </authorList>
    </citation>
    <scope>NUCLEOTIDE SEQUENCE [LARGE SCALE GENOMIC DNA]</scope>
    <source>
        <strain evidence="4 5">DSM 4813</strain>
    </source>
</reference>
<dbReference type="OrthoDB" id="4350157at2"/>
<keyword evidence="3" id="KW-0472">Membrane</keyword>
<dbReference type="GO" id="GO:0055070">
    <property type="term" value="P:copper ion homeostasis"/>
    <property type="evidence" value="ECO:0007669"/>
    <property type="project" value="InterPro"/>
</dbReference>
<feature type="coiled-coil region" evidence="1">
    <location>
        <begin position="34"/>
        <end position="61"/>
    </location>
</feature>
<dbReference type="GO" id="GO:0016020">
    <property type="term" value="C:membrane"/>
    <property type="evidence" value="ECO:0007669"/>
    <property type="project" value="InterPro"/>
</dbReference>
<dbReference type="RefSeq" id="WP_142119604.1">
    <property type="nucleotide sequence ID" value="NZ_BAAASV010000007.1"/>
</dbReference>
<evidence type="ECO:0000256" key="2">
    <source>
        <dbReference type="SAM" id="MobiDB-lite"/>
    </source>
</evidence>
<evidence type="ECO:0000313" key="5">
    <source>
        <dbReference type="Proteomes" id="UP000315389"/>
    </source>
</evidence>
<keyword evidence="1" id="KW-0175">Coiled coil</keyword>
<dbReference type="InterPro" id="IPR021522">
    <property type="entry name" value="MctB"/>
</dbReference>
<keyword evidence="3" id="KW-1133">Transmembrane helix</keyword>
<feature type="transmembrane region" description="Helical" evidence="3">
    <location>
        <begin position="6"/>
        <end position="26"/>
    </location>
</feature>
<accession>A0A542ZW28</accession>
<dbReference type="Pfam" id="PF11382">
    <property type="entry name" value="MctB"/>
    <property type="match status" value="1"/>
</dbReference>
<organism evidence="4 5">
    <name type="scientific">Rarobacter faecitabidus</name>
    <dbReference type="NCBI Taxonomy" id="13243"/>
    <lineage>
        <taxon>Bacteria</taxon>
        <taxon>Bacillati</taxon>
        <taxon>Actinomycetota</taxon>
        <taxon>Actinomycetes</taxon>
        <taxon>Micrococcales</taxon>
        <taxon>Rarobacteraceae</taxon>
        <taxon>Rarobacter</taxon>
    </lineage>
</organism>
<comment type="caution">
    <text evidence="4">The sequence shown here is derived from an EMBL/GenBank/DDBJ whole genome shotgun (WGS) entry which is preliminary data.</text>
</comment>
<gene>
    <name evidence="4" type="ORF">FB461_1074</name>
</gene>
<keyword evidence="5" id="KW-1185">Reference proteome</keyword>
<protein>
    <submittedName>
        <fullName evidence="4">Copper transport outer membrane protein MctB</fullName>
    </submittedName>
</protein>
<evidence type="ECO:0000313" key="4">
    <source>
        <dbReference type="EMBL" id="TQL64568.1"/>
    </source>
</evidence>
<proteinExistence type="predicted"/>
<evidence type="ECO:0000256" key="1">
    <source>
        <dbReference type="SAM" id="Coils"/>
    </source>
</evidence>
<dbReference type="Proteomes" id="UP000315389">
    <property type="component" value="Unassembled WGS sequence"/>
</dbReference>
<sequence length="387" mass="39891">MIDIRYHLVSIIAIFFALAIGVILGAGPLKETIGSQLTGQVSQLREEKQQLRDELDAATREATSTNQFIEQSAGAILDGTLAERRIAIVEAEPVDAALIDQVTELVEQAGGRVASRVQLNESWYSPDFADARQSYAQSLKDYLPADFSGTYDQALGRALAVAMSGASDEIGSSYSTSANLVRDILVSAGLINVAQEGTAPADAYIVLETLSTTPVAESDTTQQELAPLEQQAAVIARTAQELSGASEGAVVSGPASSPGSVIAALRADTSLRSTVSTVTDDDVSSGRVLTILALSDQVSGTSGHYGLAETDQAFPSGSALDAPIRTWMAELGTNDAGSAGTDESDTSQTDSAPADGDSGATDSTGEGADQESGQQNEPDTDPAAGNG</sequence>
<evidence type="ECO:0000256" key="3">
    <source>
        <dbReference type="SAM" id="Phobius"/>
    </source>
</evidence>